<sequence length="137" mass="15510">MARGISTQPMVHALLDVARMVEFFSKEWKPLGSRTSLEQEIHNITQVPTEALRERALSEFSVEERMGWVAGRSTLQEEDTAYCLLGIMGVFMPLIYGEGKAHTFKRLVGEYKRRTALDSYTSPRTLSGGFRGFFNSV</sequence>
<accession>A0ACB6SFA7</accession>
<proteinExistence type="predicted"/>
<organism evidence="1 2">
    <name type="scientific">Macroventuria anomochaeta</name>
    <dbReference type="NCBI Taxonomy" id="301207"/>
    <lineage>
        <taxon>Eukaryota</taxon>
        <taxon>Fungi</taxon>
        <taxon>Dikarya</taxon>
        <taxon>Ascomycota</taxon>
        <taxon>Pezizomycotina</taxon>
        <taxon>Dothideomycetes</taxon>
        <taxon>Pleosporomycetidae</taxon>
        <taxon>Pleosporales</taxon>
        <taxon>Pleosporineae</taxon>
        <taxon>Didymellaceae</taxon>
        <taxon>Macroventuria</taxon>
    </lineage>
</organism>
<comment type="caution">
    <text evidence="1">The sequence shown here is derived from an EMBL/GenBank/DDBJ whole genome shotgun (WGS) entry which is preliminary data.</text>
</comment>
<evidence type="ECO:0000313" key="1">
    <source>
        <dbReference type="EMBL" id="KAF2632960.1"/>
    </source>
</evidence>
<name>A0ACB6SFA7_9PLEO</name>
<keyword evidence="2" id="KW-1185">Reference proteome</keyword>
<reference evidence="1" key="1">
    <citation type="journal article" date="2020" name="Stud. Mycol.">
        <title>101 Dothideomycetes genomes: a test case for predicting lifestyles and emergence of pathogens.</title>
        <authorList>
            <person name="Haridas S."/>
            <person name="Albert R."/>
            <person name="Binder M."/>
            <person name="Bloem J."/>
            <person name="Labutti K."/>
            <person name="Salamov A."/>
            <person name="Andreopoulos B."/>
            <person name="Baker S."/>
            <person name="Barry K."/>
            <person name="Bills G."/>
            <person name="Bluhm B."/>
            <person name="Cannon C."/>
            <person name="Castanera R."/>
            <person name="Culley D."/>
            <person name="Daum C."/>
            <person name="Ezra D."/>
            <person name="Gonzalez J."/>
            <person name="Henrissat B."/>
            <person name="Kuo A."/>
            <person name="Liang C."/>
            <person name="Lipzen A."/>
            <person name="Lutzoni F."/>
            <person name="Magnuson J."/>
            <person name="Mondo S."/>
            <person name="Nolan M."/>
            <person name="Ohm R."/>
            <person name="Pangilinan J."/>
            <person name="Park H.-J."/>
            <person name="Ramirez L."/>
            <person name="Alfaro M."/>
            <person name="Sun H."/>
            <person name="Tritt A."/>
            <person name="Yoshinaga Y."/>
            <person name="Zwiers L.-H."/>
            <person name="Turgeon B."/>
            <person name="Goodwin S."/>
            <person name="Spatafora J."/>
            <person name="Crous P."/>
            <person name="Grigoriev I."/>
        </authorList>
    </citation>
    <scope>NUCLEOTIDE SEQUENCE</scope>
    <source>
        <strain evidence="1">CBS 525.71</strain>
    </source>
</reference>
<protein>
    <submittedName>
        <fullName evidence="1">Uncharacterized protein</fullName>
    </submittedName>
</protein>
<evidence type="ECO:0000313" key="2">
    <source>
        <dbReference type="Proteomes" id="UP000799754"/>
    </source>
</evidence>
<dbReference type="EMBL" id="MU006702">
    <property type="protein sequence ID" value="KAF2632960.1"/>
    <property type="molecule type" value="Genomic_DNA"/>
</dbReference>
<dbReference type="Proteomes" id="UP000799754">
    <property type="component" value="Unassembled WGS sequence"/>
</dbReference>
<gene>
    <name evidence="1" type="ORF">BU25DRAFT_406242</name>
</gene>